<evidence type="ECO:0000313" key="3">
    <source>
        <dbReference type="WBParaSite" id="PDA_v2.g25589.t1"/>
    </source>
</evidence>
<name>A0A914Q319_9BILA</name>
<feature type="region of interest" description="Disordered" evidence="1">
    <location>
        <begin position="1"/>
        <end position="28"/>
    </location>
</feature>
<dbReference type="AlphaFoldDB" id="A0A914Q319"/>
<accession>A0A914Q319</accession>
<evidence type="ECO:0000256" key="1">
    <source>
        <dbReference type="SAM" id="MobiDB-lite"/>
    </source>
</evidence>
<protein>
    <submittedName>
        <fullName evidence="3">Uncharacterized protein</fullName>
    </submittedName>
</protein>
<sequence length="214" mass="24785">MQFKASQKLLDSERPSSSQQSGQPQMAPGYDAINFHDVDIHFYTYEETKAYQQLISIKNDSNKDDVGLNWRIGHACYILASCSKNEKRRRVLLLEGYEHIRNAYEKAPTDENVLLWAPIITCSLSANANGHKERIKYGHEFKKYVDEAIQQFPEDFTFYHISVADSVLKLPLGSDKEARRWLSKTSKSEGTHFIDNEQIQEARKLLAKMGRRRR</sequence>
<organism evidence="2 3">
    <name type="scientific">Panagrolaimus davidi</name>
    <dbReference type="NCBI Taxonomy" id="227884"/>
    <lineage>
        <taxon>Eukaryota</taxon>
        <taxon>Metazoa</taxon>
        <taxon>Ecdysozoa</taxon>
        <taxon>Nematoda</taxon>
        <taxon>Chromadorea</taxon>
        <taxon>Rhabditida</taxon>
        <taxon>Tylenchina</taxon>
        <taxon>Panagrolaimomorpha</taxon>
        <taxon>Panagrolaimoidea</taxon>
        <taxon>Panagrolaimidae</taxon>
        <taxon>Panagrolaimus</taxon>
    </lineage>
</organism>
<evidence type="ECO:0000313" key="2">
    <source>
        <dbReference type="Proteomes" id="UP000887578"/>
    </source>
</evidence>
<dbReference type="Proteomes" id="UP000887578">
    <property type="component" value="Unplaced"/>
</dbReference>
<reference evidence="3" key="1">
    <citation type="submission" date="2022-11" db="UniProtKB">
        <authorList>
            <consortium name="WormBaseParasite"/>
        </authorList>
    </citation>
    <scope>IDENTIFICATION</scope>
</reference>
<dbReference type="WBParaSite" id="PDA_v2.g25589.t1">
    <property type="protein sequence ID" value="PDA_v2.g25589.t1"/>
    <property type="gene ID" value="PDA_v2.g25589"/>
</dbReference>
<feature type="compositionally biased region" description="Low complexity" evidence="1">
    <location>
        <begin position="15"/>
        <end position="25"/>
    </location>
</feature>
<proteinExistence type="predicted"/>
<keyword evidence="2" id="KW-1185">Reference proteome</keyword>